<dbReference type="InterPro" id="IPR001752">
    <property type="entry name" value="Kinesin_motor_dom"/>
</dbReference>
<dbReference type="GO" id="GO:0007018">
    <property type="term" value="P:microtubule-based movement"/>
    <property type="evidence" value="ECO:0007669"/>
    <property type="project" value="InterPro"/>
</dbReference>
<dbReference type="OrthoDB" id="3176171at2759"/>
<keyword evidence="3 5" id="KW-0067">ATP-binding</keyword>
<evidence type="ECO:0000256" key="6">
    <source>
        <dbReference type="RuleBase" id="RU000394"/>
    </source>
</evidence>
<evidence type="ECO:0000256" key="2">
    <source>
        <dbReference type="ARBA" id="ARBA00022741"/>
    </source>
</evidence>
<dbReference type="GO" id="GO:0051231">
    <property type="term" value="P:spindle elongation"/>
    <property type="evidence" value="ECO:0007669"/>
    <property type="project" value="TreeGrafter"/>
</dbReference>
<dbReference type="PANTHER" id="PTHR47969:SF33">
    <property type="entry name" value="KINESIN-LIKE PROTEIN"/>
    <property type="match status" value="1"/>
</dbReference>
<dbReference type="InterPro" id="IPR019821">
    <property type="entry name" value="Kinesin_motor_CS"/>
</dbReference>
<dbReference type="InterPro" id="IPR027640">
    <property type="entry name" value="Kinesin-like_fam"/>
</dbReference>
<dbReference type="SMART" id="SM00129">
    <property type="entry name" value="KISc"/>
    <property type="match status" value="1"/>
</dbReference>
<dbReference type="Proteomes" id="UP001152622">
    <property type="component" value="Chromosome 14"/>
</dbReference>
<evidence type="ECO:0000313" key="10">
    <source>
        <dbReference type="Proteomes" id="UP001152622"/>
    </source>
</evidence>
<dbReference type="FunFam" id="3.40.850.10:FF:000080">
    <property type="entry name" value="Kinesin-like protein"/>
    <property type="match status" value="1"/>
</dbReference>
<gene>
    <name evidence="9" type="ORF">SKAU_G00321650</name>
</gene>
<protein>
    <recommendedName>
        <fullName evidence="6">Kinesin-like protein</fullName>
    </recommendedName>
</protein>
<dbReference type="PANTHER" id="PTHR47969">
    <property type="entry name" value="CHROMOSOME-ASSOCIATED KINESIN KIF4A-RELATED"/>
    <property type="match status" value="1"/>
</dbReference>
<evidence type="ECO:0000256" key="4">
    <source>
        <dbReference type="ARBA" id="ARBA00023212"/>
    </source>
</evidence>
<dbReference type="InterPro" id="IPR036961">
    <property type="entry name" value="Kinesin_motor_dom_sf"/>
</dbReference>
<dbReference type="Gene3D" id="3.40.850.10">
    <property type="entry name" value="Kinesin motor domain"/>
    <property type="match status" value="1"/>
</dbReference>
<feature type="domain" description="Kinesin motor" evidence="8">
    <location>
        <begin position="26"/>
        <end position="358"/>
    </location>
</feature>
<comment type="similarity">
    <text evidence="5 6">Belongs to the TRAFAC class myosin-kinesin ATPase superfamily. Kinesin family.</text>
</comment>
<dbReference type="InterPro" id="IPR027417">
    <property type="entry name" value="P-loop_NTPase"/>
</dbReference>
<keyword evidence="5 6" id="KW-0505">Motor protein</keyword>
<dbReference type="EMBL" id="JAINUF010000014">
    <property type="protein sequence ID" value="KAJ8342237.1"/>
    <property type="molecule type" value="Genomic_DNA"/>
</dbReference>
<comment type="caution">
    <text evidence="9">The sequence shown here is derived from an EMBL/GenBank/DDBJ whole genome shotgun (WGS) entry which is preliminary data.</text>
</comment>
<comment type="subcellular location">
    <subcellularLocation>
        <location evidence="1">Cytoplasm</location>
        <location evidence="1">Cytoskeleton</location>
    </subcellularLocation>
</comment>
<feature type="region of interest" description="Disordered" evidence="7">
    <location>
        <begin position="594"/>
        <end position="639"/>
    </location>
</feature>
<dbReference type="GO" id="GO:0005874">
    <property type="term" value="C:microtubule"/>
    <property type="evidence" value="ECO:0007669"/>
    <property type="project" value="UniProtKB-KW"/>
</dbReference>
<dbReference type="CDD" id="cd00106">
    <property type="entry name" value="KISc"/>
    <property type="match status" value="1"/>
</dbReference>
<proteinExistence type="inferred from homology"/>
<evidence type="ECO:0000256" key="7">
    <source>
        <dbReference type="SAM" id="MobiDB-lite"/>
    </source>
</evidence>
<dbReference type="PROSITE" id="PS00411">
    <property type="entry name" value="KINESIN_MOTOR_1"/>
    <property type="match status" value="1"/>
</dbReference>
<reference evidence="9" key="1">
    <citation type="journal article" date="2023" name="Science">
        <title>Genome structures resolve the early diversification of teleost fishes.</title>
        <authorList>
            <person name="Parey E."/>
            <person name="Louis A."/>
            <person name="Montfort J."/>
            <person name="Bouchez O."/>
            <person name="Roques C."/>
            <person name="Iampietro C."/>
            <person name="Lluch J."/>
            <person name="Castinel A."/>
            <person name="Donnadieu C."/>
            <person name="Desvignes T."/>
            <person name="Floi Bucao C."/>
            <person name="Jouanno E."/>
            <person name="Wen M."/>
            <person name="Mejri S."/>
            <person name="Dirks R."/>
            <person name="Jansen H."/>
            <person name="Henkel C."/>
            <person name="Chen W.J."/>
            <person name="Zahm M."/>
            <person name="Cabau C."/>
            <person name="Klopp C."/>
            <person name="Thompson A.W."/>
            <person name="Robinson-Rechavi M."/>
            <person name="Braasch I."/>
            <person name="Lecointre G."/>
            <person name="Bobe J."/>
            <person name="Postlethwait J.H."/>
            <person name="Berthelot C."/>
            <person name="Roest Crollius H."/>
            <person name="Guiguen Y."/>
        </authorList>
    </citation>
    <scope>NUCLEOTIDE SEQUENCE</scope>
    <source>
        <strain evidence="9">WJC10195</strain>
    </source>
</reference>
<keyword evidence="2 5" id="KW-0547">Nucleotide-binding</keyword>
<keyword evidence="4" id="KW-0963">Cytoplasm</keyword>
<accession>A0A9Q1ENU9</accession>
<feature type="binding site" evidence="5">
    <location>
        <begin position="108"/>
        <end position="115"/>
    </location>
    <ligand>
        <name>ATP</name>
        <dbReference type="ChEBI" id="CHEBI:30616"/>
    </ligand>
</feature>
<dbReference type="GO" id="GO:0003777">
    <property type="term" value="F:microtubule motor activity"/>
    <property type="evidence" value="ECO:0007669"/>
    <property type="project" value="InterPro"/>
</dbReference>
<keyword evidence="4" id="KW-0206">Cytoskeleton</keyword>
<keyword evidence="10" id="KW-1185">Reference proteome</keyword>
<dbReference type="Pfam" id="PF00225">
    <property type="entry name" value="Kinesin"/>
    <property type="match status" value="1"/>
</dbReference>
<evidence type="ECO:0000256" key="3">
    <source>
        <dbReference type="ARBA" id="ARBA00022840"/>
    </source>
</evidence>
<dbReference type="GO" id="GO:0008017">
    <property type="term" value="F:microtubule binding"/>
    <property type="evidence" value="ECO:0007669"/>
    <property type="project" value="InterPro"/>
</dbReference>
<keyword evidence="6" id="KW-0493">Microtubule</keyword>
<evidence type="ECO:0000256" key="5">
    <source>
        <dbReference type="PROSITE-ProRule" id="PRU00283"/>
    </source>
</evidence>
<dbReference type="AlphaFoldDB" id="A0A9Q1ENU9"/>
<feature type="region of interest" description="Disordered" evidence="7">
    <location>
        <begin position="407"/>
        <end position="432"/>
    </location>
</feature>
<dbReference type="PROSITE" id="PS50067">
    <property type="entry name" value="KINESIN_MOTOR_2"/>
    <property type="match status" value="1"/>
</dbReference>
<evidence type="ECO:0000313" key="9">
    <source>
        <dbReference type="EMBL" id="KAJ8342237.1"/>
    </source>
</evidence>
<dbReference type="PRINTS" id="PR00380">
    <property type="entry name" value="KINESINHEAVY"/>
</dbReference>
<evidence type="ECO:0000256" key="1">
    <source>
        <dbReference type="ARBA" id="ARBA00004245"/>
    </source>
</evidence>
<dbReference type="GO" id="GO:0007052">
    <property type="term" value="P:mitotic spindle organization"/>
    <property type="evidence" value="ECO:0007669"/>
    <property type="project" value="TreeGrafter"/>
</dbReference>
<feature type="region of interest" description="Disordered" evidence="7">
    <location>
        <begin position="1"/>
        <end position="25"/>
    </location>
</feature>
<dbReference type="GO" id="GO:0005524">
    <property type="term" value="F:ATP binding"/>
    <property type="evidence" value="ECO:0007669"/>
    <property type="project" value="UniProtKB-UniRule"/>
</dbReference>
<organism evidence="9 10">
    <name type="scientific">Synaphobranchus kaupii</name>
    <name type="common">Kaup's arrowtooth eel</name>
    <dbReference type="NCBI Taxonomy" id="118154"/>
    <lineage>
        <taxon>Eukaryota</taxon>
        <taxon>Metazoa</taxon>
        <taxon>Chordata</taxon>
        <taxon>Craniata</taxon>
        <taxon>Vertebrata</taxon>
        <taxon>Euteleostomi</taxon>
        <taxon>Actinopterygii</taxon>
        <taxon>Neopterygii</taxon>
        <taxon>Teleostei</taxon>
        <taxon>Anguilliformes</taxon>
        <taxon>Synaphobranchidae</taxon>
        <taxon>Synaphobranchus</taxon>
    </lineage>
</organism>
<dbReference type="GO" id="GO:0005875">
    <property type="term" value="C:microtubule associated complex"/>
    <property type="evidence" value="ECO:0007669"/>
    <property type="project" value="TreeGrafter"/>
</dbReference>
<evidence type="ECO:0000259" key="8">
    <source>
        <dbReference type="PROSITE" id="PS50067"/>
    </source>
</evidence>
<dbReference type="SUPFAM" id="SSF52540">
    <property type="entry name" value="P-loop containing nucleoside triphosphate hydrolases"/>
    <property type="match status" value="1"/>
</dbReference>
<sequence>MFQRRSKRQTFDSKKMKNNGRQKESNVMVAVRVRPLNEAEKEKREQSVVFCPDKHNLQVSQVGRDRLFSFDTVLGPNNSQEDVFEACQVKRLVAMATQGYSCTVFAFGQTGSGKTYTITGPHSVFQEGPHGLQSHGLIQRCLSHLVQVCSTGGGVSLQASYLEIYNEQVQDLLEPRTHCPLAVRGSRTRGFRVENLTLVEFCSVDDFTKLLGEGQRKRRTSSHLQNERSSRGHAILTVYVTTQAVGVDGGGATKGKLSLVDLAGSERVKDTGCKAELLEETGNINRSLLTLGKCIAALVDAKGRDRHIPYRDSKLTKLLSDSLGGTGLTLMIACVSPTASSLPETLNTLYYSSQARRIRPRLSANRGQREKLVSSLQREIRLLHKENLLLRQRLSSFLEAQRPDLEVKHAGSGSSETMTLEEAGPTRPGSASCSEACLLQELSQEKDKLQQVKVELPDNQESSNQQGELQPEESIQLLDTLQNLKSVTSYPPTPPPPRASAHIRPSSPYCTHHHPPSFMPPIRPAEPCSHCHWCPLLYCIGTTGYSLQGALPPLPGLNADRVPRECARTRMGDRHGWESDLGSERLGRTKAQPECVSSAGAFQENSSSQQAKAVVPRPPRSQGRVAPSAPPLPKQPFPLQLVVPGKTVEHAEAV</sequence>
<name>A0A9Q1ENU9_SYNKA</name>